<gene>
    <name evidence="1" type="ORF">GOM49_03330</name>
</gene>
<accession>A0A6I6EZ56</accession>
<evidence type="ECO:0000313" key="2">
    <source>
        <dbReference type="Proteomes" id="UP000422764"/>
    </source>
</evidence>
<dbReference type="Pfam" id="PF13031">
    <property type="entry name" value="DUF3892"/>
    <property type="match status" value="1"/>
</dbReference>
<sequence length="83" mass="9297">MYIDFTFAHVITDLVKGPGNDIVGYRLENGDVISRGEAVDLSKQTAIKGISEGVYKQKDEFLKSIPHEELSNLLELPVIQDYD</sequence>
<evidence type="ECO:0000313" key="1">
    <source>
        <dbReference type="EMBL" id="QGU94274.1"/>
    </source>
</evidence>
<dbReference type="AlphaFoldDB" id="A0A6I6EZ56"/>
<proteinExistence type="predicted"/>
<protein>
    <submittedName>
        <fullName evidence="1">DUF3892 domain-containing protein</fullName>
    </submittedName>
</protein>
<dbReference type="EMBL" id="CP046522">
    <property type="protein sequence ID" value="QGU94274.1"/>
    <property type="molecule type" value="Genomic_DNA"/>
</dbReference>
<keyword evidence="2" id="KW-1185">Reference proteome</keyword>
<name>A0A6I6EZ56_9CLOT</name>
<organism evidence="1 2">
    <name type="scientific">Clostridium bovifaecis</name>
    <dbReference type="NCBI Taxonomy" id="2184719"/>
    <lineage>
        <taxon>Bacteria</taxon>
        <taxon>Bacillati</taxon>
        <taxon>Bacillota</taxon>
        <taxon>Clostridia</taxon>
        <taxon>Eubacteriales</taxon>
        <taxon>Clostridiaceae</taxon>
        <taxon>Clostridium</taxon>
    </lineage>
</organism>
<dbReference type="InterPro" id="IPR024997">
    <property type="entry name" value="DUF3892"/>
</dbReference>
<reference evidence="1 2" key="1">
    <citation type="submission" date="2019-12" db="EMBL/GenBank/DDBJ databases">
        <title>Genome sequenceing of Clostridium bovifaecis.</title>
        <authorList>
            <person name="Yao Y."/>
        </authorList>
    </citation>
    <scope>NUCLEOTIDE SEQUENCE [LARGE SCALE GENOMIC DNA]</scope>
    <source>
        <strain evidence="1 2">BXX</strain>
    </source>
</reference>
<dbReference type="Proteomes" id="UP000422764">
    <property type="component" value="Chromosome"/>
</dbReference>